<protein>
    <submittedName>
        <fullName evidence="2">Uncharacterized protein</fullName>
    </submittedName>
</protein>
<accession>W6A7R3</accession>
<dbReference type="AlphaFoldDB" id="W6A7R3"/>
<dbReference type="EMBL" id="CP006681">
    <property type="protein sequence ID" value="AHI53027.1"/>
    <property type="molecule type" value="Genomic_DNA"/>
</dbReference>
<keyword evidence="3" id="KW-1185">Reference proteome</keyword>
<organism evidence="2 3">
    <name type="scientific">Spiroplasma culicicola AES-1</name>
    <dbReference type="NCBI Taxonomy" id="1276246"/>
    <lineage>
        <taxon>Bacteria</taxon>
        <taxon>Bacillati</taxon>
        <taxon>Mycoplasmatota</taxon>
        <taxon>Mollicutes</taxon>
        <taxon>Entomoplasmatales</taxon>
        <taxon>Spiroplasmataceae</taxon>
        <taxon>Spiroplasma</taxon>
    </lineage>
</organism>
<feature type="coiled-coil region" evidence="1">
    <location>
        <begin position="110"/>
        <end position="148"/>
    </location>
</feature>
<keyword evidence="1" id="KW-0175">Coiled coil</keyword>
<evidence type="ECO:0000313" key="3">
    <source>
        <dbReference type="Proteomes" id="UP000019267"/>
    </source>
</evidence>
<dbReference type="HOGENOM" id="CLU_146742_0_0_14"/>
<evidence type="ECO:0000256" key="1">
    <source>
        <dbReference type="SAM" id="Coils"/>
    </source>
</evidence>
<proteinExistence type="predicted"/>
<dbReference type="KEGG" id="scq:SCULI_v1c06860"/>
<dbReference type="Proteomes" id="UP000019267">
    <property type="component" value="Chromosome"/>
</dbReference>
<gene>
    <name evidence="2" type="ORF">SCULI_v1c06860</name>
</gene>
<reference evidence="2 3" key="1">
    <citation type="journal article" date="2014" name="Genome Biol. Evol.">
        <title>Molecular evolution of the substrate utilization strategies and putative virulence factors in mosquito-associated Spiroplasma species.</title>
        <authorList>
            <person name="Chang T.H."/>
            <person name="Lo W.S."/>
            <person name="Ku C."/>
            <person name="Chen L.L."/>
            <person name="Kuo C.H."/>
        </authorList>
    </citation>
    <scope>NUCLEOTIDE SEQUENCE [LARGE SCALE GENOMIC DNA]</scope>
    <source>
        <strain evidence="2">AES-1</strain>
    </source>
</reference>
<dbReference type="PATRIC" id="fig|1276246.3.peg.684"/>
<dbReference type="STRING" id="1276246.SCULI_v1c06860"/>
<name>W6A7R3_9MOLU</name>
<sequence length="149" mass="17800">MSFFFFFLQNHVFYNDNNIRGENMKKLIIVFVKLNEDVLVSFDCESCSSKELFEFLGVNLWTFSQKKAYNTKVKDIIKEYLIDMATCAKAIEKNNQVWEEKFEKNNQSWLQTLELFKNDYRSEINTLKDNHKSEIDKLKLKIEKLKDGN</sequence>
<evidence type="ECO:0000313" key="2">
    <source>
        <dbReference type="EMBL" id="AHI53027.1"/>
    </source>
</evidence>